<reference evidence="1" key="2">
    <citation type="submission" date="2015-05" db="EMBL/GenBank/DDBJ databases">
        <authorList>
            <person name="Wang D.B."/>
            <person name="Wang M."/>
        </authorList>
    </citation>
    <scope>NUCLEOTIDE SEQUENCE [LARGE SCALE GENOMIC DNA]</scope>
    <source>
        <strain evidence="1">L1-83</strain>
    </source>
</reference>
<dbReference type="EMBL" id="QSIQ01000038">
    <property type="protein sequence ID" value="RHC99136.1"/>
    <property type="molecule type" value="Genomic_DNA"/>
</dbReference>
<accession>A0A0M6W9E2</accession>
<reference evidence="10 11" key="3">
    <citation type="submission" date="2018-08" db="EMBL/GenBank/DDBJ databases">
        <title>A genome reference for cultivated species of the human gut microbiota.</title>
        <authorList>
            <person name="Zou Y."/>
            <person name="Xue W."/>
            <person name="Luo G."/>
        </authorList>
    </citation>
    <scope>NUCLEOTIDE SEQUENCE [LARGE SCALE GENOMIC DNA]</scope>
    <source>
        <strain evidence="6 11">AM23-23AC</strain>
        <strain evidence="5 12">AM27-11</strain>
        <strain evidence="4 10">AM32-8LB</strain>
    </source>
</reference>
<evidence type="ECO:0000313" key="8">
    <source>
        <dbReference type="Proteomes" id="UP000095395"/>
    </source>
</evidence>
<dbReference type="AlphaFoldDB" id="A0A0M6W9E2"/>
<evidence type="ECO:0008006" key="13">
    <source>
        <dbReference type="Google" id="ProtNLM"/>
    </source>
</evidence>
<dbReference type="OrthoDB" id="9796740at2"/>
<evidence type="ECO:0000313" key="6">
    <source>
        <dbReference type="EMBL" id="RHF84583.1"/>
    </source>
</evidence>
<evidence type="ECO:0000313" key="11">
    <source>
        <dbReference type="Proteomes" id="UP000283701"/>
    </source>
</evidence>
<dbReference type="GeneID" id="75161194"/>
<evidence type="ECO:0000313" key="2">
    <source>
        <dbReference type="EMBL" id="CUN30397.1"/>
    </source>
</evidence>
<dbReference type="EMBL" id="QSKW01000002">
    <property type="protein sequence ID" value="RHF00099.1"/>
    <property type="molecule type" value="Genomic_DNA"/>
</dbReference>
<name>A0A0M6W9E2_9FIRM</name>
<evidence type="ECO:0000313" key="7">
    <source>
        <dbReference type="Proteomes" id="UP000049828"/>
    </source>
</evidence>
<dbReference type="Proteomes" id="UP000283701">
    <property type="component" value="Unassembled WGS sequence"/>
</dbReference>
<evidence type="ECO:0000313" key="9">
    <source>
        <dbReference type="Proteomes" id="UP000095453"/>
    </source>
</evidence>
<keyword evidence="7" id="KW-1185">Reference proteome</keyword>
<dbReference type="STRING" id="360807.ERS852392_02621"/>
<reference evidence="7" key="1">
    <citation type="submission" date="2015-05" db="EMBL/GenBank/DDBJ databases">
        <authorList>
            <consortium name="Pathogen Informatics"/>
        </authorList>
    </citation>
    <scope>NUCLEOTIDE SEQUENCE [LARGE SCALE GENOMIC DNA]</scope>
    <source>
        <strain evidence="3 8">2789STDY5608835</strain>
        <strain evidence="2 9">2789STDY5608887</strain>
        <strain evidence="7">L1-83</strain>
    </source>
</reference>
<dbReference type="EMBL" id="CYXX01000044">
    <property type="protein sequence ID" value="CUN30397.1"/>
    <property type="molecule type" value="Genomic_DNA"/>
</dbReference>
<gene>
    <name evidence="6" type="ORF">DW654_08460</name>
    <name evidence="5" type="ORF">DW707_02525</name>
    <name evidence="4" type="ORF">DW813_15595</name>
    <name evidence="3" type="ORF">ERS852392_02621</name>
    <name evidence="2" type="ORF">ERS852444_03443</name>
    <name evidence="1" type="ORF">RIL183_12521</name>
</gene>
<dbReference type="Proteomes" id="UP000286271">
    <property type="component" value="Unassembled WGS sequence"/>
</dbReference>
<dbReference type="EMBL" id="QRHP01000007">
    <property type="protein sequence ID" value="RHF84583.1"/>
    <property type="molecule type" value="Genomic_DNA"/>
</dbReference>
<dbReference type="Proteomes" id="UP000095453">
    <property type="component" value="Unassembled WGS sequence"/>
</dbReference>
<dbReference type="RefSeq" id="WP_007887995.1">
    <property type="nucleotide sequence ID" value="NZ_CAKZTK010000008.1"/>
</dbReference>
<dbReference type="Proteomes" id="UP000266391">
    <property type="component" value="Unassembled WGS sequence"/>
</dbReference>
<protein>
    <recommendedName>
        <fullName evidence="13">Flagellar protein FlgJ N-terminal domain-containing protein</fullName>
    </recommendedName>
</protein>
<organism evidence="1 7">
    <name type="scientific">Roseburia inulinivorans</name>
    <dbReference type="NCBI Taxonomy" id="360807"/>
    <lineage>
        <taxon>Bacteria</taxon>
        <taxon>Bacillati</taxon>
        <taxon>Bacillota</taxon>
        <taxon>Clostridia</taxon>
        <taxon>Lachnospirales</taxon>
        <taxon>Lachnospiraceae</taxon>
        <taxon>Roseburia</taxon>
    </lineage>
</organism>
<evidence type="ECO:0000313" key="3">
    <source>
        <dbReference type="EMBL" id="CUO25994.1"/>
    </source>
</evidence>
<evidence type="ECO:0000313" key="1">
    <source>
        <dbReference type="EMBL" id="CRL32136.1"/>
    </source>
</evidence>
<evidence type="ECO:0000313" key="12">
    <source>
        <dbReference type="Proteomes" id="UP000286271"/>
    </source>
</evidence>
<evidence type="ECO:0000313" key="10">
    <source>
        <dbReference type="Proteomes" id="UP000266391"/>
    </source>
</evidence>
<dbReference type="EMBL" id="CVRS01000002">
    <property type="protein sequence ID" value="CRL32136.1"/>
    <property type="molecule type" value="Genomic_DNA"/>
</dbReference>
<evidence type="ECO:0000313" key="4">
    <source>
        <dbReference type="EMBL" id="RHC99136.1"/>
    </source>
</evidence>
<dbReference type="EMBL" id="CYYR01000020">
    <property type="protein sequence ID" value="CUO25994.1"/>
    <property type="molecule type" value="Genomic_DNA"/>
</dbReference>
<dbReference type="Proteomes" id="UP000049828">
    <property type="component" value="Unassembled WGS sequence"/>
</dbReference>
<evidence type="ECO:0000313" key="5">
    <source>
        <dbReference type="EMBL" id="RHF00099.1"/>
    </source>
</evidence>
<dbReference type="Proteomes" id="UP000095395">
    <property type="component" value="Unassembled WGS sequence"/>
</dbReference>
<sequence length="120" mass="13497">MSMSIDSMASMLNTTNTDATTNYNANALKKSLNGVSSDTSADELMQVCKDFESYFVEEVIKEVKKNLLPDDEEKDASLSTMTDYTMDFAVEKIADELIDQVGGNFTQSLYEQMKRNYNID</sequence>
<proteinExistence type="predicted"/>